<proteinExistence type="predicted"/>
<evidence type="ECO:0000256" key="1">
    <source>
        <dbReference type="SAM" id="MobiDB-lite"/>
    </source>
</evidence>
<evidence type="ECO:0000313" key="3">
    <source>
        <dbReference type="Proteomes" id="UP001195483"/>
    </source>
</evidence>
<reference evidence="2" key="1">
    <citation type="journal article" date="2021" name="Genome Biol. Evol.">
        <title>A High-Quality Reference Genome for a Parasitic Bivalve with Doubly Uniparental Inheritance (Bivalvia: Unionida).</title>
        <authorList>
            <person name="Smith C.H."/>
        </authorList>
    </citation>
    <scope>NUCLEOTIDE SEQUENCE</scope>
    <source>
        <strain evidence="2">CHS0354</strain>
    </source>
</reference>
<feature type="region of interest" description="Disordered" evidence="1">
    <location>
        <begin position="28"/>
        <end position="54"/>
    </location>
</feature>
<protein>
    <submittedName>
        <fullName evidence="2">Uncharacterized protein</fullName>
    </submittedName>
</protein>
<evidence type="ECO:0000313" key="2">
    <source>
        <dbReference type="EMBL" id="KAK3610117.1"/>
    </source>
</evidence>
<keyword evidence="3" id="KW-1185">Reference proteome</keyword>
<organism evidence="2 3">
    <name type="scientific">Potamilus streckersoni</name>
    <dbReference type="NCBI Taxonomy" id="2493646"/>
    <lineage>
        <taxon>Eukaryota</taxon>
        <taxon>Metazoa</taxon>
        <taxon>Spiralia</taxon>
        <taxon>Lophotrochozoa</taxon>
        <taxon>Mollusca</taxon>
        <taxon>Bivalvia</taxon>
        <taxon>Autobranchia</taxon>
        <taxon>Heteroconchia</taxon>
        <taxon>Palaeoheterodonta</taxon>
        <taxon>Unionida</taxon>
        <taxon>Unionoidea</taxon>
        <taxon>Unionidae</taxon>
        <taxon>Ambleminae</taxon>
        <taxon>Lampsilini</taxon>
        <taxon>Potamilus</taxon>
    </lineage>
</organism>
<name>A0AAE0TGS5_9BIVA</name>
<accession>A0AAE0TGS5</accession>
<sequence length="85" mass="9154">MHLGGERFSQAGGIRYTGLGAKAVFEDKKVDVSSRSRKRPTGSNSRNLALPTTVTSSLSTTPEISLVIDRVAVAKRHIDKKGMLV</sequence>
<dbReference type="Proteomes" id="UP001195483">
    <property type="component" value="Unassembled WGS sequence"/>
</dbReference>
<reference evidence="2" key="3">
    <citation type="submission" date="2023-05" db="EMBL/GenBank/DDBJ databases">
        <authorList>
            <person name="Smith C.H."/>
        </authorList>
    </citation>
    <scope>NUCLEOTIDE SEQUENCE</scope>
    <source>
        <strain evidence="2">CHS0354</strain>
        <tissue evidence="2">Mantle</tissue>
    </source>
</reference>
<gene>
    <name evidence="2" type="ORF">CHS0354_039897</name>
</gene>
<dbReference type="AlphaFoldDB" id="A0AAE0TGS5"/>
<dbReference type="EMBL" id="JAEAOA010002325">
    <property type="protein sequence ID" value="KAK3610117.1"/>
    <property type="molecule type" value="Genomic_DNA"/>
</dbReference>
<reference evidence="2" key="2">
    <citation type="journal article" date="2021" name="Genome Biol. Evol.">
        <title>Developing a high-quality reference genome for a parasitic bivalve with doubly uniparental inheritance (Bivalvia: Unionida).</title>
        <authorList>
            <person name="Smith C.H."/>
        </authorList>
    </citation>
    <scope>NUCLEOTIDE SEQUENCE</scope>
    <source>
        <strain evidence="2">CHS0354</strain>
        <tissue evidence="2">Mantle</tissue>
    </source>
</reference>
<comment type="caution">
    <text evidence="2">The sequence shown here is derived from an EMBL/GenBank/DDBJ whole genome shotgun (WGS) entry which is preliminary data.</text>
</comment>